<dbReference type="AlphaFoldDB" id="A0A917H1Z0"/>
<evidence type="ECO:0000313" key="1">
    <source>
        <dbReference type="EMBL" id="GGG64848.1"/>
    </source>
</evidence>
<comment type="caution">
    <text evidence="1">The sequence shown here is derived from an EMBL/GenBank/DDBJ whole genome shotgun (WGS) entry which is preliminary data.</text>
</comment>
<gene>
    <name evidence="1" type="ORF">GCM10011398_05600</name>
</gene>
<reference evidence="1" key="2">
    <citation type="submission" date="2020-09" db="EMBL/GenBank/DDBJ databases">
        <authorList>
            <person name="Sun Q."/>
            <person name="Zhou Y."/>
        </authorList>
    </citation>
    <scope>NUCLEOTIDE SEQUENCE</scope>
    <source>
        <strain evidence="1">CGMCC 1.12754</strain>
    </source>
</reference>
<dbReference type="EMBL" id="BMFR01000001">
    <property type="protein sequence ID" value="GGG64848.1"/>
    <property type="molecule type" value="Genomic_DNA"/>
</dbReference>
<sequence>MAVKNPEKCSECEATDIKLMGATTFAIANEGKSEPTHALVFKCNNCSNLTFKLPN</sequence>
<organism evidence="1 2">
    <name type="scientific">Virgibacillus oceani</name>
    <dbReference type="NCBI Taxonomy" id="1479511"/>
    <lineage>
        <taxon>Bacteria</taxon>
        <taxon>Bacillati</taxon>
        <taxon>Bacillota</taxon>
        <taxon>Bacilli</taxon>
        <taxon>Bacillales</taxon>
        <taxon>Bacillaceae</taxon>
        <taxon>Virgibacillus</taxon>
    </lineage>
</organism>
<dbReference type="Proteomes" id="UP000622860">
    <property type="component" value="Unassembled WGS sequence"/>
</dbReference>
<accession>A0A917H1Z0</accession>
<protein>
    <submittedName>
        <fullName evidence="1">Uncharacterized protein</fullName>
    </submittedName>
</protein>
<reference evidence="1" key="1">
    <citation type="journal article" date="2014" name="Int. J. Syst. Evol. Microbiol.">
        <title>Complete genome sequence of Corynebacterium casei LMG S-19264T (=DSM 44701T), isolated from a smear-ripened cheese.</title>
        <authorList>
            <consortium name="US DOE Joint Genome Institute (JGI-PGF)"/>
            <person name="Walter F."/>
            <person name="Albersmeier A."/>
            <person name="Kalinowski J."/>
            <person name="Ruckert C."/>
        </authorList>
    </citation>
    <scope>NUCLEOTIDE SEQUENCE</scope>
    <source>
        <strain evidence="1">CGMCC 1.12754</strain>
    </source>
</reference>
<name>A0A917H1Z0_9BACI</name>
<evidence type="ECO:0000313" key="2">
    <source>
        <dbReference type="Proteomes" id="UP000622860"/>
    </source>
</evidence>
<proteinExistence type="predicted"/>
<dbReference type="RefSeq" id="WP_188453808.1">
    <property type="nucleotide sequence ID" value="NZ_BMFR01000001.1"/>
</dbReference>
<keyword evidence="2" id="KW-1185">Reference proteome</keyword>